<evidence type="ECO:0000313" key="3">
    <source>
        <dbReference type="Proteomes" id="UP000521922"/>
    </source>
</evidence>
<dbReference type="InterPro" id="IPR012334">
    <property type="entry name" value="Pectin_lyas_fold"/>
</dbReference>
<keyword evidence="3" id="KW-1185">Reference proteome</keyword>
<dbReference type="AlphaFoldDB" id="A0A7Y9DL17"/>
<dbReference type="SUPFAM" id="SSF51126">
    <property type="entry name" value="Pectin lyase-like"/>
    <property type="match status" value="1"/>
</dbReference>
<organism evidence="2 3">
    <name type="scientific">Kineococcus aurantiacus</name>
    <dbReference type="NCBI Taxonomy" id="37633"/>
    <lineage>
        <taxon>Bacteria</taxon>
        <taxon>Bacillati</taxon>
        <taxon>Actinomycetota</taxon>
        <taxon>Actinomycetes</taxon>
        <taxon>Kineosporiales</taxon>
        <taxon>Kineosporiaceae</taxon>
        <taxon>Kineococcus</taxon>
    </lineage>
</organism>
<dbReference type="Proteomes" id="UP000521922">
    <property type="component" value="Unassembled WGS sequence"/>
</dbReference>
<dbReference type="EMBL" id="JACCBB010000001">
    <property type="protein sequence ID" value="NYD22572.1"/>
    <property type="molecule type" value="Genomic_DNA"/>
</dbReference>
<evidence type="ECO:0008006" key="4">
    <source>
        <dbReference type="Google" id="ProtNLM"/>
    </source>
</evidence>
<dbReference type="RefSeq" id="WP_179751645.1">
    <property type="nucleotide sequence ID" value="NZ_BAAAGN010000012.1"/>
</dbReference>
<feature type="signal peptide" evidence="1">
    <location>
        <begin position="1"/>
        <end position="35"/>
    </location>
</feature>
<dbReference type="Gene3D" id="2.160.20.10">
    <property type="entry name" value="Single-stranded right-handed beta-helix, Pectin lyase-like"/>
    <property type="match status" value="1"/>
</dbReference>
<sequence length="394" mass="40519">MSQRVSSTTRRGRRPRAVAVAAALLTSLVAGTTSAAVAPTARAASPVMNYAGSTVNNARIPAGPISIETATAVPFDRGVYSIGTAEVGSLGGVTASGATYRASGTVDLTGRSGSVTLVAKLYKGKYQVQTVYKVLRLVPPVPLGIPAGWPNADTTGVPAGTVLTPVGDVVVTTPGTVLDGLDMGCLTVRAAGVVVRNSRVTCTDGRQVAVSVSGVKDFVMEDSEIDGGAGASETAIGWGGYTLRRVEVRGSQDGPRLGYDVKVLDSWIHGLVRTGGIHTDALQSTSGERILVRHNTLDPRTPGVDDFLNAAVQLGTETGTGRLRNAVFENNYFNGGTYSVNVSCDANVDTSVVFRNNRFGHGGKYGPVIAPAGVKLSGNKYVDTGAAVPVAPAC</sequence>
<reference evidence="2 3" key="1">
    <citation type="submission" date="2020-07" db="EMBL/GenBank/DDBJ databases">
        <title>Sequencing the genomes of 1000 actinobacteria strains.</title>
        <authorList>
            <person name="Klenk H.-P."/>
        </authorList>
    </citation>
    <scope>NUCLEOTIDE SEQUENCE [LARGE SCALE GENOMIC DNA]</scope>
    <source>
        <strain evidence="2 3">DSM 7487</strain>
    </source>
</reference>
<protein>
    <recommendedName>
        <fullName evidence="4">Right handed beta helix domain-containing protein</fullName>
    </recommendedName>
</protein>
<name>A0A7Y9DL17_9ACTN</name>
<proteinExistence type="predicted"/>
<accession>A0A7Y9DL17</accession>
<comment type="caution">
    <text evidence="2">The sequence shown here is derived from an EMBL/GenBank/DDBJ whole genome shotgun (WGS) entry which is preliminary data.</text>
</comment>
<keyword evidence="1" id="KW-0732">Signal</keyword>
<dbReference type="InterPro" id="IPR011050">
    <property type="entry name" value="Pectin_lyase_fold/virulence"/>
</dbReference>
<gene>
    <name evidence="2" type="ORF">BJ968_002112</name>
</gene>
<evidence type="ECO:0000256" key="1">
    <source>
        <dbReference type="SAM" id="SignalP"/>
    </source>
</evidence>
<feature type="chain" id="PRO_5031073616" description="Right handed beta helix domain-containing protein" evidence="1">
    <location>
        <begin position="36"/>
        <end position="394"/>
    </location>
</feature>
<evidence type="ECO:0000313" key="2">
    <source>
        <dbReference type="EMBL" id="NYD22572.1"/>
    </source>
</evidence>